<evidence type="ECO:0000259" key="2">
    <source>
        <dbReference type="Pfam" id="PF13976"/>
    </source>
</evidence>
<keyword evidence="4" id="KW-1185">Reference proteome</keyword>
<dbReference type="EMBL" id="BQNB010018790">
    <property type="protein sequence ID" value="GJT78308.1"/>
    <property type="molecule type" value="Genomic_DNA"/>
</dbReference>
<evidence type="ECO:0000256" key="1">
    <source>
        <dbReference type="SAM" id="MobiDB-lite"/>
    </source>
</evidence>
<reference evidence="3" key="1">
    <citation type="journal article" date="2022" name="Int. J. Mol. Sci.">
        <title>Draft Genome of Tanacetum Coccineum: Genomic Comparison of Closely Related Tanacetum-Family Plants.</title>
        <authorList>
            <person name="Yamashiro T."/>
            <person name="Shiraishi A."/>
            <person name="Nakayama K."/>
            <person name="Satake H."/>
        </authorList>
    </citation>
    <scope>NUCLEOTIDE SEQUENCE</scope>
</reference>
<feature type="domain" description="GAG-pre-integrase" evidence="2">
    <location>
        <begin position="27"/>
        <end position="66"/>
    </location>
</feature>
<proteinExistence type="predicted"/>
<accession>A0ABQ5GU40</accession>
<name>A0ABQ5GU40_9ASTR</name>
<gene>
    <name evidence="3" type="ORF">Tco_1045033</name>
</gene>
<evidence type="ECO:0000313" key="4">
    <source>
        <dbReference type="Proteomes" id="UP001151760"/>
    </source>
</evidence>
<sequence length="223" mass="24932">MTCLKHLRSVFYPKRQRLRAGYGIVVLSHLNFGTLNKLAKDGLARGIPRLKFQKDYLCLACALGKSKKSSHQPKVEDTNQEKLYLLLMDLYGPMCVASINGKRDDWDHLFQPMFDEYFNPPLIVVIPVQDAAAPRAVVLADSPVSTSIDQDAPLTSIPLTQEQEHSPNISQGFEESLTTPIFRDDPLHESLQKDSTSQGSSSNVRQTHTPFENLVNGPKESIL</sequence>
<dbReference type="Proteomes" id="UP001151760">
    <property type="component" value="Unassembled WGS sequence"/>
</dbReference>
<organism evidence="3 4">
    <name type="scientific">Tanacetum coccineum</name>
    <dbReference type="NCBI Taxonomy" id="301880"/>
    <lineage>
        <taxon>Eukaryota</taxon>
        <taxon>Viridiplantae</taxon>
        <taxon>Streptophyta</taxon>
        <taxon>Embryophyta</taxon>
        <taxon>Tracheophyta</taxon>
        <taxon>Spermatophyta</taxon>
        <taxon>Magnoliopsida</taxon>
        <taxon>eudicotyledons</taxon>
        <taxon>Gunneridae</taxon>
        <taxon>Pentapetalae</taxon>
        <taxon>asterids</taxon>
        <taxon>campanulids</taxon>
        <taxon>Asterales</taxon>
        <taxon>Asteraceae</taxon>
        <taxon>Asteroideae</taxon>
        <taxon>Anthemideae</taxon>
        <taxon>Anthemidinae</taxon>
        <taxon>Tanacetum</taxon>
    </lineage>
</organism>
<feature type="compositionally biased region" description="Polar residues" evidence="1">
    <location>
        <begin position="193"/>
        <end position="210"/>
    </location>
</feature>
<feature type="region of interest" description="Disordered" evidence="1">
    <location>
        <begin position="190"/>
        <end position="223"/>
    </location>
</feature>
<reference evidence="3" key="2">
    <citation type="submission" date="2022-01" db="EMBL/GenBank/DDBJ databases">
        <authorList>
            <person name="Yamashiro T."/>
            <person name="Shiraishi A."/>
            <person name="Satake H."/>
            <person name="Nakayama K."/>
        </authorList>
    </citation>
    <scope>NUCLEOTIDE SEQUENCE</scope>
</reference>
<protein>
    <recommendedName>
        <fullName evidence="2">GAG-pre-integrase domain-containing protein</fullName>
    </recommendedName>
</protein>
<comment type="caution">
    <text evidence="3">The sequence shown here is derived from an EMBL/GenBank/DDBJ whole genome shotgun (WGS) entry which is preliminary data.</text>
</comment>
<evidence type="ECO:0000313" key="3">
    <source>
        <dbReference type="EMBL" id="GJT78308.1"/>
    </source>
</evidence>
<dbReference type="InterPro" id="IPR025724">
    <property type="entry name" value="GAG-pre-integrase_dom"/>
</dbReference>
<dbReference type="Pfam" id="PF13976">
    <property type="entry name" value="gag_pre-integrs"/>
    <property type="match status" value="1"/>
</dbReference>